<sequence length="217" mass="24238">MALGASASSLSAAKVALRKQVRASLKILDDAELNRQSEAVCERLVRSSFFAASQKIGVFLAMPMGELRTGPVLQQAYASGKQVFCPRVMGDGWMEFFEVRSLEEAAALPLSKWKIPEPPEHFPRADPWDLDLMLVPAVALDLARRRCGQGMGFYDRYVQRAKQRPDGSRPLRTIGLGLLQQRQEEVPCEPHDELLDAVVFPDCDVFPEERPPNDREG</sequence>
<comment type="caution">
    <text evidence="8">The sequence shown here is derived from an EMBL/GenBank/DDBJ whole genome shotgun (WGS) entry which is preliminary data.</text>
</comment>
<feature type="binding site" evidence="6">
    <location>
        <position position="60"/>
    </location>
    <ligand>
        <name>substrate</name>
    </ligand>
</feature>
<evidence type="ECO:0000256" key="7">
    <source>
        <dbReference type="RuleBase" id="RU361279"/>
    </source>
</evidence>
<dbReference type="InterPro" id="IPR037171">
    <property type="entry name" value="NagB/RpiA_transferase-like"/>
</dbReference>
<dbReference type="EMBL" id="CAJNDS010002312">
    <property type="protein sequence ID" value="CAE7425240.1"/>
    <property type="molecule type" value="Genomic_DNA"/>
</dbReference>
<dbReference type="InterPro" id="IPR002698">
    <property type="entry name" value="FTHF_cligase"/>
</dbReference>
<evidence type="ECO:0000256" key="3">
    <source>
        <dbReference type="ARBA" id="ARBA00022840"/>
    </source>
</evidence>
<dbReference type="GO" id="GO:0046872">
    <property type="term" value="F:metal ion binding"/>
    <property type="evidence" value="ECO:0007669"/>
    <property type="project" value="UniProtKB-KW"/>
</dbReference>
<dbReference type="EC" id="6.3.3.2" evidence="5 7"/>
<dbReference type="PANTHER" id="PTHR23407:SF1">
    <property type="entry name" value="5-FORMYLTETRAHYDROFOLATE CYCLO-LIGASE"/>
    <property type="match status" value="1"/>
</dbReference>
<dbReference type="SUPFAM" id="SSF100950">
    <property type="entry name" value="NagB/RpiA/CoA transferase-like"/>
    <property type="match status" value="1"/>
</dbReference>
<accession>A0A812R931</accession>
<dbReference type="GO" id="GO:0035999">
    <property type="term" value="P:tetrahydrofolate interconversion"/>
    <property type="evidence" value="ECO:0007669"/>
    <property type="project" value="TreeGrafter"/>
</dbReference>
<dbReference type="PIRSF" id="PIRSF006806">
    <property type="entry name" value="FTHF_cligase"/>
    <property type="match status" value="1"/>
</dbReference>
<proteinExistence type="inferred from homology"/>
<organism evidence="8 9">
    <name type="scientific">Symbiodinium natans</name>
    <dbReference type="NCBI Taxonomy" id="878477"/>
    <lineage>
        <taxon>Eukaryota</taxon>
        <taxon>Sar</taxon>
        <taxon>Alveolata</taxon>
        <taxon>Dinophyceae</taxon>
        <taxon>Suessiales</taxon>
        <taxon>Symbiodiniaceae</taxon>
        <taxon>Symbiodinium</taxon>
    </lineage>
</organism>
<dbReference type="Pfam" id="PF01812">
    <property type="entry name" value="5-FTHF_cyc-lig"/>
    <property type="match status" value="1"/>
</dbReference>
<dbReference type="GO" id="GO:0005524">
    <property type="term" value="F:ATP binding"/>
    <property type="evidence" value="ECO:0007669"/>
    <property type="project" value="UniProtKB-KW"/>
</dbReference>
<dbReference type="AlphaFoldDB" id="A0A812R931"/>
<feature type="binding site" evidence="6">
    <location>
        <begin position="14"/>
        <end position="18"/>
    </location>
    <ligand>
        <name>ATP</name>
        <dbReference type="ChEBI" id="CHEBI:30616"/>
    </ligand>
</feature>
<evidence type="ECO:0000313" key="8">
    <source>
        <dbReference type="EMBL" id="CAE7425240.1"/>
    </source>
</evidence>
<keyword evidence="7" id="KW-0479">Metal-binding</keyword>
<keyword evidence="9" id="KW-1185">Reference proteome</keyword>
<dbReference type="NCBIfam" id="TIGR02727">
    <property type="entry name" value="MTHFS_bact"/>
    <property type="match status" value="1"/>
</dbReference>
<keyword evidence="7" id="KW-0460">Magnesium</keyword>
<evidence type="ECO:0000256" key="6">
    <source>
        <dbReference type="PIRSR" id="PIRSR006806-1"/>
    </source>
</evidence>
<evidence type="ECO:0000256" key="2">
    <source>
        <dbReference type="ARBA" id="ARBA00022741"/>
    </source>
</evidence>
<dbReference type="Proteomes" id="UP000604046">
    <property type="component" value="Unassembled WGS sequence"/>
</dbReference>
<dbReference type="Gene3D" id="3.40.50.10420">
    <property type="entry name" value="NagB/RpiA/CoA transferase-like"/>
    <property type="match status" value="1"/>
</dbReference>
<keyword evidence="3 6" id="KW-0067">ATP-binding</keyword>
<dbReference type="GO" id="GO:0030272">
    <property type="term" value="F:5-formyltetrahydrofolate cyclo-ligase activity"/>
    <property type="evidence" value="ECO:0007669"/>
    <property type="project" value="UniProtKB-EC"/>
</dbReference>
<protein>
    <recommendedName>
        <fullName evidence="5 7">5-formyltetrahydrofolate cyclo-ligase</fullName>
        <ecNumber evidence="5 7">6.3.3.2</ecNumber>
    </recommendedName>
</protein>
<name>A0A812R931_9DINO</name>
<dbReference type="PANTHER" id="PTHR23407">
    <property type="entry name" value="ATPASE INHIBITOR/5-FORMYLTETRAHYDROFOLATE CYCLO-LIGASE"/>
    <property type="match status" value="1"/>
</dbReference>
<evidence type="ECO:0000256" key="5">
    <source>
        <dbReference type="ARBA" id="ARBA00038966"/>
    </source>
</evidence>
<feature type="binding site" evidence="6">
    <location>
        <position position="66"/>
    </location>
    <ligand>
        <name>substrate</name>
    </ligand>
</feature>
<dbReference type="GO" id="GO:0009396">
    <property type="term" value="P:folic acid-containing compound biosynthetic process"/>
    <property type="evidence" value="ECO:0007669"/>
    <property type="project" value="TreeGrafter"/>
</dbReference>
<dbReference type="GO" id="GO:0005739">
    <property type="term" value="C:mitochondrion"/>
    <property type="evidence" value="ECO:0007669"/>
    <property type="project" value="TreeGrafter"/>
</dbReference>
<evidence type="ECO:0000256" key="4">
    <source>
        <dbReference type="ARBA" id="ARBA00036539"/>
    </source>
</evidence>
<feature type="binding site" evidence="6">
    <location>
        <begin position="146"/>
        <end position="154"/>
    </location>
    <ligand>
        <name>ATP</name>
        <dbReference type="ChEBI" id="CHEBI:30616"/>
    </ligand>
</feature>
<gene>
    <name evidence="8" type="ORF">SNAT2548_LOCUS23139</name>
</gene>
<dbReference type="OrthoDB" id="2015992at2759"/>
<dbReference type="InterPro" id="IPR024185">
    <property type="entry name" value="FTHF_cligase-like_sf"/>
</dbReference>
<comment type="similarity">
    <text evidence="1 7">Belongs to the 5-formyltetrahydrofolate cyclo-ligase family.</text>
</comment>
<comment type="cofactor">
    <cofactor evidence="7">
        <name>Mg(2+)</name>
        <dbReference type="ChEBI" id="CHEBI:18420"/>
    </cofactor>
</comment>
<evidence type="ECO:0000256" key="1">
    <source>
        <dbReference type="ARBA" id="ARBA00010638"/>
    </source>
</evidence>
<comment type="catalytic activity">
    <reaction evidence="4 7">
        <text>(6S)-5-formyl-5,6,7,8-tetrahydrofolate + ATP = (6R)-5,10-methenyltetrahydrofolate + ADP + phosphate</text>
        <dbReference type="Rhea" id="RHEA:10488"/>
        <dbReference type="ChEBI" id="CHEBI:30616"/>
        <dbReference type="ChEBI" id="CHEBI:43474"/>
        <dbReference type="ChEBI" id="CHEBI:57455"/>
        <dbReference type="ChEBI" id="CHEBI:57457"/>
        <dbReference type="ChEBI" id="CHEBI:456216"/>
        <dbReference type="EC" id="6.3.3.2"/>
    </reaction>
</comment>
<keyword evidence="2 6" id="KW-0547">Nucleotide-binding</keyword>
<evidence type="ECO:0000313" key="9">
    <source>
        <dbReference type="Proteomes" id="UP000604046"/>
    </source>
</evidence>
<reference evidence="8" key="1">
    <citation type="submission" date="2021-02" db="EMBL/GenBank/DDBJ databases">
        <authorList>
            <person name="Dougan E. K."/>
            <person name="Rhodes N."/>
            <person name="Thang M."/>
            <person name="Chan C."/>
        </authorList>
    </citation>
    <scope>NUCLEOTIDE SEQUENCE</scope>
</reference>